<dbReference type="AlphaFoldDB" id="A0AAJ6BNG4"/>
<proteinExistence type="predicted"/>
<dbReference type="KEGG" id="acob:P0Y56_13095"/>
<organism evidence="2 3">
    <name type="scientific">Candidatus Andeanibacterium colombiense</name>
    <dbReference type="NCBI Taxonomy" id="3121345"/>
    <lineage>
        <taxon>Bacteria</taxon>
        <taxon>Pseudomonadati</taxon>
        <taxon>Pseudomonadota</taxon>
        <taxon>Alphaproteobacteria</taxon>
        <taxon>Sphingomonadales</taxon>
        <taxon>Sphingomonadaceae</taxon>
        <taxon>Candidatus Andeanibacterium</taxon>
    </lineage>
</organism>
<feature type="region of interest" description="Disordered" evidence="1">
    <location>
        <begin position="1"/>
        <end position="60"/>
    </location>
</feature>
<evidence type="ECO:0000313" key="3">
    <source>
        <dbReference type="Proteomes" id="UP001218362"/>
    </source>
</evidence>
<name>A0AAJ6BNG4_9SPHN</name>
<dbReference type="EMBL" id="CP119316">
    <property type="protein sequence ID" value="WEK45956.1"/>
    <property type="molecule type" value="Genomic_DNA"/>
</dbReference>
<dbReference type="Proteomes" id="UP001218362">
    <property type="component" value="Chromosome"/>
</dbReference>
<protein>
    <submittedName>
        <fullName evidence="2">Uncharacterized protein</fullName>
    </submittedName>
</protein>
<gene>
    <name evidence="2" type="ORF">P0Y56_13095</name>
</gene>
<evidence type="ECO:0000313" key="2">
    <source>
        <dbReference type="EMBL" id="WEK45956.1"/>
    </source>
</evidence>
<reference evidence="2" key="1">
    <citation type="submission" date="2023-03" db="EMBL/GenBank/DDBJ databases">
        <title>Andean soil-derived lignocellulolytic bacterial consortium as a source of novel taxa and putative plastic-active enzymes.</title>
        <authorList>
            <person name="Diaz-Garcia L."/>
            <person name="Chuvochina M."/>
            <person name="Feuerriegel G."/>
            <person name="Bunk B."/>
            <person name="Sproer C."/>
            <person name="Streit W.R."/>
            <person name="Rodriguez L.M."/>
            <person name="Overmann J."/>
            <person name="Jimenez D.J."/>
        </authorList>
    </citation>
    <scope>NUCLEOTIDE SEQUENCE</scope>
    <source>
        <strain evidence="2">MAG 26</strain>
    </source>
</reference>
<sequence>MTDTKPLHPEGGSPSQKDRLAKATENQSSVSPEDYPEAEREGQAAIAGKGAPHGKGAAKK</sequence>
<accession>A0AAJ6BNG4</accession>
<evidence type="ECO:0000256" key="1">
    <source>
        <dbReference type="SAM" id="MobiDB-lite"/>
    </source>
</evidence>